<keyword evidence="2 4" id="KW-0238">DNA-binding</keyword>
<dbReference type="Pfam" id="PF00440">
    <property type="entry name" value="TetR_N"/>
    <property type="match status" value="1"/>
</dbReference>
<dbReference type="Gene3D" id="1.10.357.10">
    <property type="entry name" value="Tetracycline Repressor, domain 2"/>
    <property type="match status" value="1"/>
</dbReference>
<evidence type="ECO:0000256" key="2">
    <source>
        <dbReference type="ARBA" id="ARBA00023125"/>
    </source>
</evidence>
<keyword evidence="3" id="KW-0804">Transcription</keyword>
<dbReference type="SUPFAM" id="SSF48498">
    <property type="entry name" value="Tetracyclin repressor-like, C-terminal domain"/>
    <property type="match status" value="1"/>
</dbReference>
<dbReference type="InterPro" id="IPR050109">
    <property type="entry name" value="HTH-type_TetR-like_transc_reg"/>
</dbReference>
<name>A0ABP7B910_9MICO</name>
<dbReference type="Pfam" id="PF13305">
    <property type="entry name" value="TetR_C_33"/>
    <property type="match status" value="1"/>
</dbReference>
<feature type="domain" description="HTH tetR-type" evidence="5">
    <location>
        <begin position="16"/>
        <end position="76"/>
    </location>
</feature>
<dbReference type="EMBL" id="BAAAYV010000005">
    <property type="protein sequence ID" value="GAA3651927.1"/>
    <property type="molecule type" value="Genomic_DNA"/>
</dbReference>
<dbReference type="PANTHER" id="PTHR30055">
    <property type="entry name" value="HTH-TYPE TRANSCRIPTIONAL REGULATOR RUTR"/>
    <property type="match status" value="1"/>
</dbReference>
<evidence type="ECO:0000259" key="5">
    <source>
        <dbReference type="PROSITE" id="PS50977"/>
    </source>
</evidence>
<reference evidence="7" key="1">
    <citation type="journal article" date="2019" name="Int. J. Syst. Evol. Microbiol.">
        <title>The Global Catalogue of Microorganisms (GCM) 10K type strain sequencing project: providing services to taxonomists for standard genome sequencing and annotation.</title>
        <authorList>
            <consortium name="The Broad Institute Genomics Platform"/>
            <consortium name="The Broad Institute Genome Sequencing Center for Infectious Disease"/>
            <person name="Wu L."/>
            <person name="Ma J."/>
        </authorList>
    </citation>
    <scope>NUCLEOTIDE SEQUENCE [LARGE SCALE GENOMIC DNA]</scope>
    <source>
        <strain evidence="7">JCM 16546</strain>
    </source>
</reference>
<feature type="DNA-binding region" description="H-T-H motif" evidence="4">
    <location>
        <begin position="39"/>
        <end position="58"/>
    </location>
</feature>
<evidence type="ECO:0000313" key="6">
    <source>
        <dbReference type="EMBL" id="GAA3651927.1"/>
    </source>
</evidence>
<gene>
    <name evidence="6" type="ORF">GCM10022202_09580</name>
</gene>
<dbReference type="Gene3D" id="1.10.10.60">
    <property type="entry name" value="Homeodomain-like"/>
    <property type="match status" value="1"/>
</dbReference>
<dbReference type="InterPro" id="IPR025996">
    <property type="entry name" value="MT1864/Rv1816-like_C"/>
</dbReference>
<keyword evidence="1" id="KW-0805">Transcription regulation</keyword>
<keyword evidence="7" id="KW-1185">Reference proteome</keyword>
<proteinExistence type="predicted"/>
<dbReference type="PANTHER" id="PTHR30055:SF239">
    <property type="entry name" value="TRANSCRIPTIONAL REGULATORY PROTEIN"/>
    <property type="match status" value="1"/>
</dbReference>
<dbReference type="Proteomes" id="UP001410795">
    <property type="component" value="Unassembled WGS sequence"/>
</dbReference>
<evidence type="ECO:0000256" key="3">
    <source>
        <dbReference type="ARBA" id="ARBA00023163"/>
    </source>
</evidence>
<dbReference type="InterPro" id="IPR036271">
    <property type="entry name" value="Tet_transcr_reg_TetR-rel_C_sf"/>
</dbReference>
<accession>A0ABP7B910</accession>
<sequence>MAHVNSYGGVMPTPDRTSLDAIVLAARELLEESGLVGVTMQAVAGRVGVRAPSLYKRVQNRDELIRLVAEATLGDLTRELEGAAGVEEVLDRFRAYGLRRPAAFQLLMTPGPGVPTVSDEANAESAEVILAASAALAGEAHALEAARTLTAWATGFVSMEINGSFRLGGDVDDAWEFGVGRLVAALTAPPAG</sequence>
<organism evidence="6 7">
    <name type="scientific">Microbacterium marinilacus</name>
    <dbReference type="NCBI Taxonomy" id="415209"/>
    <lineage>
        <taxon>Bacteria</taxon>
        <taxon>Bacillati</taxon>
        <taxon>Actinomycetota</taxon>
        <taxon>Actinomycetes</taxon>
        <taxon>Micrococcales</taxon>
        <taxon>Microbacteriaceae</taxon>
        <taxon>Microbacterium</taxon>
    </lineage>
</organism>
<dbReference type="PRINTS" id="PR00455">
    <property type="entry name" value="HTHTETR"/>
</dbReference>
<dbReference type="PROSITE" id="PS50977">
    <property type="entry name" value="HTH_TETR_2"/>
    <property type="match status" value="1"/>
</dbReference>
<dbReference type="InterPro" id="IPR001647">
    <property type="entry name" value="HTH_TetR"/>
</dbReference>
<dbReference type="InterPro" id="IPR009057">
    <property type="entry name" value="Homeodomain-like_sf"/>
</dbReference>
<dbReference type="SUPFAM" id="SSF46689">
    <property type="entry name" value="Homeodomain-like"/>
    <property type="match status" value="1"/>
</dbReference>
<evidence type="ECO:0000256" key="1">
    <source>
        <dbReference type="ARBA" id="ARBA00023015"/>
    </source>
</evidence>
<evidence type="ECO:0000256" key="4">
    <source>
        <dbReference type="PROSITE-ProRule" id="PRU00335"/>
    </source>
</evidence>
<comment type="caution">
    <text evidence="6">The sequence shown here is derived from an EMBL/GenBank/DDBJ whole genome shotgun (WGS) entry which is preliminary data.</text>
</comment>
<protein>
    <submittedName>
        <fullName evidence="6">TetR/AcrR family transcriptional regulator</fullName>
    </submittedName>
</protein>
<evidence type="ECO:0000313" key="7">
    <source>
        <dbReference type="Proteomes" id="UP001410795"/>
    </source>
</evidence>